<name>A0A350NYT2_9ALTE</name>
<dbReference type="PANTHER" id="PTHR43114">
    <property type="entry name" value="ADENINE DEAMINASE"/>
    <property type="match status" value="1"/>
</dbReference>
<reference evidence="7 8" key="1">
    <citation type="journal article" date="2018" name="Nat. Biotechnol.">
        <title>A standardized bacterial taxonomy based on genome phylogeny substantially revises the tree of life.</title>
        <authorList>
            <person name="Parks D.H."/>
            <person name="Chuvochina M."/>
            <person name="Waite D.W."/>
            <person name="Rinke C."/>
            <person name="Skarshewski A."/>
            <person name="Chaumeil P.A."/>
            <person name="Hugenholtz P."/>
        </authorList>
    </citation>
    <scope>NUCLEOTIDE SEQUENCE [LARGE SCALE GENOMIC DNA]</scope>
    <source>
        <strain evidence="7">UBA11978</strain>
    </source>
</reference>
<feature type="domain" description="Adenosine deaminase" evidence="6">
    <location>
        <begin position="11"/>
        <end position="329"/>
    </location>
</feature>
<keyword evidence="2 5" id="KW-0378">Hydrolase</keyword>
<dbReference type="CDD" id="cd01320">
    <property type="entry name" value="ADA"/>
    <property type="match status" value="1"/>
</dbReference>
<dbReference type="GO" id="GO:0008270">
    <property type="term" value="F:zinc ion binding"/>
    <property type="evidence" value="ECO:0007669"/>
    <property type="project" value="UniProtKB-UniRule"/>
</dbReference>
<evidence type="ECO:0000259" key="6">
    <source>
        <dbReference type="Pfam" id="PF00962"/>
    </source>
</evidence>
<feature type="binding site" evidence="5">
    <location>
        <position position="18"/>
    </location>
    <ligand>
        <name>Zn(2+)</name>
        <dbReference type="ChEBI" id="CHEBI:29105"/>
        <note>catalytic</note>
    </ligand>
</feature>
<dbReference type="Pfam" id="PF00962">
    <property type="entry name" value="A_deaminase"/>
    <property type="match status" value="1"/>
</dbReference>
<feature type="binding site" evidence="5">
    <location>
        <position position="277"/>
    </location>
    <ligand>
        <name>Zn(2+)</name>
        <dbReference type="ChEBI" id="CHEBI:29105"/>
        <note>catalytic</note>
    </ligand>
</feature>
<feature type="active site" description="Proton donor" evidence="5">
    <location>
        <position position="199"/>
    </location>
</feature>
<dbReference type="HAMAP" id="MF_01962">
    <property type="entry name" value="Adenine_deaminase"/>
    <property type="match status" value="1"/>
</dbReference>
<dbReference type="EC" id="3.5.4.2" evidence="5"/>
<dbReference type="InterPro" id="IPR028892">
    <property type="entry name" value="ADE"/>
</dbReference>
<dbReference type="InterPro" id="IPR006330">
    <property type="entry name" value="Ado/ade_deaminase"/>
</dbReference>
<dbReference type="EMBL" id="DNAN01000019">
    <property type="protein sequence ID" value="HAW74199.1"/>
    <property type="molecule type" value="Genomic_DNA"/>
</dbReference>
<comment type="function">
    <text evidence="5">Catalyzes the hydrolytic deamination of adenine to hypoxanthine. Plays an important role in the purine salvage pathway and in nitrogen catabolism.</text>
</comment>
<dbReference type="Gene3D" id="3.20.20.140">
    <property type="entry name" value="Metal-dependent hydrolases"/>
    <property type="match status" value="1"/>
</dbReference>
<dbReference type="GO" id="GO:0000034">
    <property type="term" value="F:adenine deaminase activity"/>
    <property type="evidence" value="ECO:0007669"/>
    <property type="project" value="UniProtKB-UniRule"/>
</dbReference>
<feature type="binding site" evidence="5">
    <location>
        <position position="278"/>
    </location>
    <ligand>
        <name>substrate</name>
    </ligand>
</feature>
<gene>
    <name evidence="7" type="ORF">DCW74_00505</name>
</gene>
<proteinExistence type="inferred from homology"/>
<keyword evidence="4 5" id="KW-0546">Nucleotide metabolism</keyword>
<dbReference type="GO" id="GO:0006146">
    <property type="term" value="P:adenine catabolic process"/>
    <property type="evidence" value="ECO:0007669"/>
    <property type="project" value="UniProtKB-UniRule"/>
</dbReference>
<evidence type="ECO:0000256" key="4">
    <source>
        <dbReference type="ARBA" id="ARBA00023080"/>
    </source>
</evidence>
<dbReference type="GO" id="GO:0005829">
    <property type="term" value="C:cytosol"/>
    <property type="evidence" value="ECO:0007669"/>
    <property type="project" value="TreeGrafter"/>
</dbReference>
<comment type="caution">
    <text evidence="7">The sequence shown here is derived from an EMBL/GenBank/DDBJ whole genome shotgun (WGS) entry which is preliminary data.</text>
</comment>
<protein>
    <recommendedName>
        <fullName evidence="5">Adenine deaminase</fullName>
        <shortName evidence="5">ADE</shortName>
        <ecNumber evidence="5">3.5.4.2</ecNumber>
    </recommendedName>
    <alternativeName>
        <fullName evidence="5">Adenine aminohydrolase</fullName>
        <shortName evidence="5">AAH</shortName>
    </alternativeName>
</protein>
<evidence type="ECO:0000256" key="3">
    <source>
        <dbReference type="ARBA" id="ARBA00022833"/>
    </source>
</evidence>
<dbReference type="FunFam" id="3.20.20.140:FF:000039">
    <property type="entry name" value="Adenine deaminase"/>
    <property type="match status" value="1"/>
</dbReference>
<dbReference type="PANTHER" id="PTHR43114:SF6">
    <property type="entry name" value="ADENINE DEAMINASE"/>
    <property type="match status" value="1"/>
</dbReference>
<keyword evidence="1 5" id="KW-0479">Metal-binding</keyword>
<dbReference type="NCBIfam" id="TIGR01430">
    <property type="entry name" value="aden_deam"/>
    <property type="match status" value="1"/>
</dbReference>
<keyword evidence="3 5" id="KW-0862">Zinc</keyword>
<organism evidence="7 8">
    <name type="scientific">Alteromonas australica</name>
    <dbReference type="NCBI Taxonomy" id="589873"/>
    <lineage>
        <taxon>Bacteria</taxon>
        <taxon>Pseudomonadati</taxon>
        <taxon>Pseudomonadota</taxon>
        <taxon>Gammaproteobacteria</taxon>
        <taxon>Alteromonadales</taxon>
        <taxon>Alteromonadaceae</taxon>
        <taxon>Alteromonas/Salinimonas group</taxon>
        <taxon>Alteromonas</taxon>
    </lineage>
</organism>
<dbReference type="GO" id="GO:0043103">
    <property type="term" value="P:hypoxanthine salvage"/>
    <property type="evidence" value="ECO:0007669"/>
    <property type="project" value="UniProtKB-UniRule"/>
</dbReference>
<accession>A0A350NYT2</accession>
<evidence type="ECO:0000256" key="5">
    <source>
        <dbReference type="HAMAP-Rule" id="MF_01962"/>
    </source>
</evidence>
<comment type="catalytic activity">
    <reaction evidence="5">
        <text>adenine + H2O + H(+) = hypoxanthine + NH4(+)</text>
        <dbReference type="Rhea" id="RHEA:23688"/>
        <dbReference type="ChEBI" id="CHEBI:15377"/>
        <dbReference type="ChEBI" id="CHEBI:15378"/>
        <dbReference type="ChEBI" id="CHEBI:16708"/>
        <dbReference type="ChEBI" id="CHEBI:17368"/>
        <dbReference type="ChEBI" id="CHEBI:28938"/>
        <dbReference type="EC" id="3.5.4.2"/>
    </reaction>
</comment>
<dbReference type="Proteomes" id="UP000263517">
    <property type="component" value="Unassembled WGS sequence"/>
</dbReference>
<dbReference type="AlphaFoldDB" id="A0A350NYT2"/>
<sequence>MSFSSLIQKLPKAELHLHIEGSLTPELMWHLAKKHNITLPYKSVEEIAAAYQFSDLQSFLDIYYAGAGVLIDEDDFFALMWAYLSRCAEEHITHTEVMFDPQTHTQRGIGFDVFMPGFLRAMRKAKSELGISCYLIMSFLRHLPEEEAFDTLEQAEPYYSEITAVGLDSSELGHPPSKFQRVFERARALGFKIVAHAGEEGPASYIWEAINLLQVDRIDHGVRCQEDDALMRYLNEKQIPLTVCPLSNLKLCVIDDMEGHNILELLEQGLLVTVNSDDPTYFGGFMNENFEALARALPITQHQIKALAENSFKASFLSKEEKQLHLNAINQAFEAYIHAAAE</sequence>
<evidence type="ECO:0000313" key="8">
    <source>
        <dbReference type="Proteomes" id="UP000263517"/>
    </source>
</evidence>
<feature type="binding site" evidence="5">
    <location>
        <position position="16"/>
    </location>
    <ligand>
        <name>Zn(2+)</name>
        <dbReference type="ChEBI" id="CHEBI:29105"/>
        <note>catalytic</note>
    </ligand>
</feature>
<dbReference type="InterPro" id="IPR032466">
    <property type="entry name" value="Metal_Hydrolase"/>
</dbReference>
<dbReference type="RefSeq" id="WP_196897143.1">
    <property type="nucleotide sequence ID" value="NZ_CALBIY010000022.1"/>
</dbReference>
<evidence type="ECO:0000256" key="1">
    <source>
        <dbReference type="ARBA" id="ARBA00022723"/>
    </source>
</evidence>
<dbReference type="InterPro" id="IPR001365">
    <property type="entry name" value="A_deaminase_dom"/>
</dbReference>
<dbReference type="NCBIfam" id="NF006850">
    <property type="entry name" value="PRK09358.1-6"/>
    <property type="match status" value="1"/>
</dbReference>
<feature type="site" description="Important for catalytic activity" evidence="5">
    <location>
        <position position="220"/>
    </location>
</feature>
<evidence type="ECO:0000313" key="7">
    <source>
        <dbReference type="EMBL" id="HAW74199.1"/>
    </source>
</evidence>
<dbReference type="GO" id="GO:0009117">
    <property type="term" value="P:nucleotide metabolic process"/>
    <property type="evidence" value="ECO:0007669"/>
    <property type="project" value="UniProtKB-KW"/>
</dbReference>
<evidence type="ECO:0000256" key="2">
    <source>
        <dbReference type="ARBA" id="ARBA00022801"/>
    </source>
</evidence>
<dbReference type="SUPFAM" id="SSF51556">
    <property type="entry name" value="Metallo-dependent hydrolases"/>
    <property type="match status" value="1"/>
</dbReference>
<comment type="similarity">
    <text evidence="5">Belongs to the metallo-dependent hydrolases superfamily. Adenosine and AMP deaminases family. Adenine deaminase type 2 subfamily.</text>
</comment>
<feature type="binding site" evidence="5">
    <location>
        <position position="196"/>
    </location>
    <ligand>
        <name>Zn(2+)</name>
        <dbReference type="ChEBI" id="CHEBI:29105"/>
        <note>catalytic</note>
    </ligand>
</feature>
<comment type="cofactor">
    <cofactor evidence="5">
        <name>Zn(2+)</name>
        <dbReference type="ChEBI" id="CHEBI:29105"/>
    </cofactor>
    <text evidence="5">Binds 1 zinc ion per subunit.</text>
</comment>